<sequence length="266" mass="29231">MTMKLARACAFALATSTLAFAWKEAISLFPSVISEGQPKGEIKNISGIEMYHTYPDHRSKTNSSNAILFISDIFGIPLLQNKLLADSYARAGYLTVIPDLFAGDAIPSDIPESQLNLTAWFPNHQPANVEPIIEKTIAYMRDDLGIQTIGAVGYCFGGRYVARFLAEGKGVDLGFTAHPSILSNAEIAQIVNPISIAAGELDATFNITQRYDADRLLTGNNVTYEQTLYSGAPHGFGVRVNANIPRQKYAKQSAYIQALKWFDFWL</sequence>
<protein>
    <recommendedName>
        <fullName evidence="3">Dienelactone hydrolase domain-containing protein</fullName>
    </recommendedName>
</protein>
<dbReference type="SUPFAM" id="SSF53474">
    <property type="entry name" value="alpha/beta-Hydrolases"/>
    <property type="match status" value="1"/>
</dbReference>
<evidence type="ECO:0000313" key="5">
    <source>
        <dbReference type="Proteomes" id="UP000291422"/>
    </source>
</evidence>
<accession>A0A4Q4N3S1</accession>
<evidence type="ECO:0000256" key="1">
    <source>
        <dbReference type="ARBA" id="ARBA00004685"/>
    </source>
</evidence>
<dbReference type="GO" id="GO:0016787">
    <property type="term" value="F:hydrolase activity"/>
    <property type="evidence" value="ECO:0007669"/>
    <property type="project" value="InterPro"/>
</dbReference>
<dbReference type="PANTHER" id="PTHR17630">
    <property type="entry name" value="DIENELACTONE HYDROLASE"/>
    <property type="match status" value="1"/>
</dbReference>
<dbReference type="PANTHER" id="PTHR17630:SF44">
    <property type="entry name" value="PROTEIN AIM2"/>
    <property type="match status" value="1"/>
</dbReference>
<evidence type="ECO:0000313" key="4">
    <source>
        <dbReference type="EMBL" id="RYN69250.1"/>
    </source>
</evidence>
<feature type="signal peptide" evidence="2">
    <location>
        <begin position="1"/>
        <end position="21"/>
    </location>
</feature>
<dbReference type="AlphaFoldDB" id="A0A4Q4N3S1"/>
<comment type="pathway">
    <text evidence="1">Mycotoxin biosynthesis.</text>
</comment>
<name>A0A4Q4N3S1_ALTAL</name>
<feature type="chain" id="PRO_5020246145" description="Dienelactone hydrolase domain-containing protein" evidence="2">
    <location>
        <begin position="22"/>
        <end position="266"/>
    </location>
</feature>
<dbReference type="InterPro" id="IPR002925">
    <property type="entry name" value="Dienelactn_hydro"/>
</dbReference>
<dbReference type="InterPro" id="IPR029058">
    <property type="entry name" value="AB_hydrolase_fold"/>
</dbReference>
<proteinExistence type="predicted"/>
<feature type="domain" description="Dienelactone hydrolase" evidence="3">
    <location>
        <begin position="63"/>
        <end position="263"/>
    </location>
</feature>
<comment type="caution">
    <text evidence="4">The sequence shown here is derived from an EMBL/GenBank/DDBJ whole genome shotgun (WGS) entry which is preliminary data.</text>
</comment>
<dbReference type="Gene3D" id="3.40.50.1820">
    <property type="entry name" value="alpha/beta hydrolase"/>
    <property type="match status" value="1"/>
</dbReference>
<dbReference type="Pfam" id="PF01738">
    <property type="entry name" value="DLH"/>
    <property type="match status" value="1"/>
</dbReference>
<evidence type="ECO:0000259" key="3">
    <source>
        <dbReference type="Pfam" id="PF01738"/>
    </source>
</evidence>
<gene>
    <name evidence="4" type="ORF">AA0117_g10931</name>
</gene>
<reference evidence="5" key="1">
    <citation type="journal article" date="2019" name="bioRxiv">
        <title>Genomics, evolutionary history and diagnostics of the Alternaria alternata species group including apple and Asian pear pathotypes.</title>
        <authorList>
            <person name="Armitage A.D."/>
            <person name="Cockerton H.M."/>
            <person name="Sreenivasaprasad S."/>
            <person name="Woodhall J.W."/>
            <person name="Lane C.R."/>
            <person name="Harrison R.J."/>
            <person name="Clarkson J.P."/>
        </authorList>
    </citation>
    <scope>NUCLEOTIDE SEQUENCE [LARGE SCALE GENOMIC DNA]</scope>
    <source>
        <strain evidence="5">FERA 1177</strain>
    </source>
</reference>
<keyword evidence="2" id="KW-0732">Signal</keyword>
<dbReference type="VEuPathDB" id="FungiDB:CC77DRAFT_948240"/>
<dbReference type="Proteomes" id="UP000291422">
    <property type="component" value="Unassembled WGS sequence"/>
</dbReference>
<dbReference type="EMBL" id="PDXD01000045">
    <property type="protein sequence ID" value="RYN69250.1"/>
    <property type="molecule type" value="Genomic_DNA"/>
</dbReference>
<organism evidence="4 5">
    <name type="scientific">Alternaria alternata</name>
    <name type="common">Alternaria rot fungus</name>
    <name type="synonym">Torula alternata</name>
    <dbReference type="NCBI Taxonomy" id="5599"/>
    <lineage>
        <taxon>Eukaryota</taxon>
        <taxon>Fungi</taxon>
        <taxon>Dikarya</taxon>
        <taxon>Ascomycota</taxon>
        <taxon>Pezizomycotina</taxon>
        <taxon>Dothideomycetes</taxon>
        <taxon>Pleosporomycetidae</taxon>
        <taxon>Pleosporales</taxon>
        <taxon>Pleosporineae</taxon>
        <taxon>Pleosporaceae</taxon>
        <taxon>Alternaria</taxon>
        <taxon>Alternaria sect. Alternaria</taxon>
        <taxon>Alternaria alternata complex</taxon>
    </lineage>
</organism>
<evidence type="ECO:0000256" key="2">
    <source>
        <dbReference type="SAM" id="SignalP"/>
    </source>
</evidence>